<protein>
    <recommendedName>
        <fullName evidence="3">DUF2513 domain-containing protein</fullName>
    </recommendedName>
</protein>
<evidence type="ECO:0000313" key="1">
    <source>
        <dbReference type="EMBL" id="MDD0992938.1"/>
    </source>
</evidence>
<proteinExistence type="predicted"/>
<dbReference type="EMBL" id="JAMDGY010000071">
    <property type="protein sequence ID" value="MDD0992938.1"/>
    <property type="molecule type" value="Genomic_DNA"/>
</dbReference>
<reference evidence="1 2" key="1">
    <citation type="submission" date="2022-05" db="EMBL/GenBank/DDBJ databases">
        <title>Novel Pseudomonas spp. Isolated from a Rainbow Trout Aquaculture Facility.</title>
        <authorList>
            <person name="Testerman T."/>
            <person name="Graf J."/>
        </authorList>
    </citation>
    <scope>NUCLEOTIDE SEQUENCE [LARGE SCALE GENOMIC DNA]</scope>
    <source>
        <strain evidence="1 2">ID681</strain>
    </source>
</reference>
<evidence type="ECO:0008006" key="3">
    <source>
        <dbReference type="Google" id="ProtNLM"/>
    </source>
</evidence>
<dbReference type="RefSeq" id="WP_273910131.1">
    <property type="nucleotide sequence ID" value="NZ_JAMDGX010000022.1"/>
</dbReference>
<comment type="caution">
    <text evidence="1">The sequence shown here is derived from an EMBL/GenBank/DDBJ whole genome shotgun (WGS) entry which is preliminary data.</text>
</comment>
<evidence type="ECO:0000313" key="2">
    <source>
        <dbReference type="Proteomes" id="UP001148203"/>
    </source>
</evidence>
<name>A0ABT5NXL0_9PSED</name>
<sequence length="147" mass="15811">MTVSNIQQFDEITGRVLGTLYENFPVPKSLRIKQFVEDGFIYDERVQVDVPSESGMFFMACIDWLAEAGYLRFRSKAHNDGFVEAVLTAKGLEVLKAIPESLQTGPSLGDQLVDATKSGAKSLLGSIAGQALSIGVHMASAKLGLSG</sequence>
<gene>
    <name evidence="1" type="ORF">M5G11_20615</name>
</gene>
<organism evidence="1 2">
    <name type="scientific">Pseudomonas fontis</name>
    <dbReference type="NCBI Taxonomy" id="2942633"/>
    <lineage>
        <taxon>Bacteria</taxon>
        <taxon>Pseudomonadati</taxon>
        <taxon>Pseudomonadota</taxon>
        <taxon>Gammaproteobacteria</taxon>
        <taxon>Pseudomonadales</taxon>
        <taxon>Pseudomonadaceae</taxon>
        <taxon>Pseudomonas</taxon>
    </lineage>
</organism>
<dbReference type="Proteomes" id="UP001148203">
    <property type="component" value="Unassembled WGS sequence"/>
</dbReference>
<keyword evidence="2" id="KW-1185">Reference proteome</keyword>
<accession>A0ABT5NXL0</accession>